<reference evidence="2" key="1">
    <citation type="submission" date="2022-11" db="UniProtKB">
        <authorList>
            <consortium name="WormBaseParasite"/>
        </authorList>
    </citation>
    <scope>IDENTIFICATION</scope>
</reference>
<proteinExistence type="predicted"/>
<evidence type="ECO:0000313" key="1">
    <source>
        <dbReference type="Proteomes" id="UP000887576"/>
    </source>
</evidence>
<dbReference type="Proteomes" id="UP000887576">
    <property type="component" value="Unplaced"/>
</dbReference>
<name>A0AC34QWA5_9BILA</name>
<evidence type="ECO:0000313" key="2">
    <source>
        <dbReference type="WBParaSite" id="JU765_v2.g19957.t1"/>
    </source>
</evidence>
<organism evidence="1 2">
    <name type="scientific">Panagrolaimus sp. JU765</name>
    <dbReference type="NCBI Taxonomy" id="591449"/>
    <lineage>
        <taxon>Eukaryota</taxon>
        <taxon>Metazoa</taxon>
        <taxon>Ecdysozoa</taxon>
        <taxon>Nematoda</taxon>
        <taxon>Chromadorea</taxon>
        <taxon>Rhabditida</taxon>
        <taxon>Tylenchina</taxon>
        <taxon>Panagrolaimomorpha</taxon>
        <taxon>Panagrolaimoidea</taxon>
        <taxon>Panagrolaimidae</taxon>
        <taxon>Panagrolaimus</taxon>
    </lineage>
</organism>
<sequence>MDKRTSMIVTNANFINLNSSGIVVDPPLIKIFYRYLFTTSKNFTIDADGYLEWFWIHDQVPNATNVNNMLTPYVEYPFDMIHNRYNFFITMNQDLLNNATTLMFDIILSNDFVALESQQAYYVYLMSPINETHSFKTGKQGYVKEVSFRSGNSYLQKLKSSKLLITAEF</sequence>
<protein>
    <submittedName>
        <fullName evidence="2">Uncharacterized protein</fullName>
    </submittedName>
</protein>
<dbReference type="WBParaSite" id="JU765_v2.g19957.t1">
    <property type="protein sequence ID" value="JU765_v2.g19957.t1"/>
    <property type="gene ID" value="JU765_v2.g19957"/>
</dbReference>
<accession>A0AC34QWA5</accession>